<evidence type="ECO:0000313" key="3">
    <source>
        <dbReference type="Proteomes" id="UP000800036"/>
    </source>
</evidence>
<protein>
    <submittedName>
        <fullName evidence="2">Uncharacterized protein</fullName>
    </submittedName>
</protein>
<keyword evidence="3" id="KW-1185">Reference proteome</keyword>
<proteinExistence type="predicted"/>
<dbReference type="AlphaFoldDB" id="A0A6A5V8J7"/>
<organism evidence="2 3">
    <name type="scientific">Bimuria novae-zelandiae CBS 107.79</name>
    <dbReference type="NCBI Taxonomy" id="1447943"/>
    <lineage>
        <taxon>Eukaryota</taxon>
        <taxon>Fungi</taxon>
        <taxon>Dikarya</taxon>
        <taxon>Ascomycota</taxon>
        <taxon>Pezizomycotina</taxon>
        <taxon>Dothideomycetes</taxon>
        <taxon>Pleosporomycetidae</taxon>
        <taxon>Pleosporales</taxon>
        <taxon>Massarineae</taxon>
        <taxon>Didymosphaeriaceae</taxon>
        <taxon>Bimuria</taxon>
    </lineage>
</organism>
<feature type="region of interest" description="Disordered" evidence="1">
    <location>
        <begin position="139"/>
        <end position="158"/>
    </location>
</feature>
<gene>
    <name evidence="2" type="ORF">BU23DRAFT_598930</name>
</gene>
<name>A0A6A5V8J7_9PLEO</name>
<sequence>MAPVQAATSVLWWCYEGRKAGWADGGRRHHIQSNRIRRPSYDTTGSSAVLLPHHPHALAFQLTDLAAPLFFPARLSFAMASTDGETPAIIEAGTPATTAAGNRATTDAEYHDTAPIMPNIQNFGLADAYLVPDSFSKKRNKGMMNSPRHSTTWKKTERTRSRLLWDDTPHSCF</sequence>
<evidence type="ECO:0000256" key="1">
    <source>
        <dbReference type="SAM" id="MobiDB-lite"/>
    </source>
</evidence>
<dbReference type="EMBL" id="ML976680">
    <property type="protein sequence ID" value="KAF1973531.1"/>
    <property type="molecule type" value="Genomic_DNA"/>
</dbReference>
<accession>A0A6A5V8J7</accession>
<reference evidence="2" key="1">
    <citation type="journal article" date="2020" name="Stud. Mycol.">
        <title>101 Dothideomycetes genomes: a test case for predicting lifestyles and emergence of pathogens.</title>
        <authorList>
            <person name="Haridas S."/>
            <person name="Albert R."/>
            <person name="Binder M."/>
            <person name="Bloem J."/>
            <person name="Labutti K."/>
            <person name="Salamov A."/>
            <person name="Andreopoulos B."/>
            <person name="Baker S."/>
            <person name="Barry K."/>
            <person name="Bills G."/>
            <person name="Bluhm B."/>
            <person name="Cannon C."/>
            <person name="Castanera R."/>
            <person name="Culley D."/>
            <person name="Daum C."/>
            <person name="Ezra D."/>
            <person name="Gonzalez J."/>
            <person name="Henrissat B."/>
            <person name="Kuo A."/>
            <person name="Liang C."/>
            <person name="Lipzen A."/>
            <person name="Lutzoni F."/>
            <person name="Magnuson J."/>
            <person name="Mondo S."/>
            <person name="Nolan M."/>
            <person name="Ohm R."/>
            <person name="Pangilinan J."/>
            <person name="Park H.-J."/>
            <person name="Ramirez L."/>
            <person name="Alfaro M."/>
            <person name="Sun H."/>
            <person name="Tritt A."/>
            <person name="Yoshinaga Y."/>
            <person name="Zwiers L.-H."/>
            <person name="Turgeon B."/>
            <person name="Goodwin S."/>
            <person name="Spatafora J."/>
            <person name="Crous P."/>
            <person name="Grigoriev I."/>
        </authorList>
    </citation>
    <scope>NUCLEOTIDE SEQUENCE</scope>
    <source>
        <strain evidence="2">CBS 107.79</strain>
    </source>
</reference>
<dbReference type="Proteomes" id="UP000800036">
    <property type="component" value="Unassembled WGS sequence"/>
</dbReference>
<evidence type="ECO:0000313" key="2">
    <source>
        <dbReference type="EMBL" id="KAF1973531.1"/>
    </source>
</evidence>